<gene>
    <name evidence="3" type="ordered locus">Saut_1151</name>
</gene>
<dbReference type="PROSITE" id="PS51782">
    <property type="entry name" value="LYSM"/>
    <property type="match status" value="2"/>
</dbReference>
<evidence type="ECO:0000256" key="1">
    <source>
        <dbReference type="ARBA" id="ARBA00007734"/>
    </source>
</evidence>
<keyword evidence="4" id="KW-1185">Reference proteome</keyword>
<dbReference type="Pfam" id="PF01476">
    <property type="entry name" value="LysM"/>
    <property type="match status" value="3"/>
</dbReference>
<dbReference type="KEGG" id="sua:Saut_1151"/>
<dbReference type="Pfam" id="PF01464">
    <property type="entry name" value="SLT"/>
    <property type="match status" value="1"/>
</dbReference>
<organism evidence="3 4">
    <name type="scientific">Sulfurimonas autotrophica (strain ATCC BAA-671 / DSM 16294 / JCM 11897 / OK10)</name>
    <dbReference type="NCBI Taxonomy" id="563040"/>
    <lineage>
        <taxon>Bacteria</taxon>
        <taxon>Pseudomonadati</taxon>
        <taxon>Campylobacterota</taxon>
        <taxon>Epsilonproteobacteria</taxon>
        <taxon>Campylobacterales</taxon>
        <taxon>Sulfurimonadaceae</taxon>
        <taxon>Sulfurimonas</taxon>
    </lineage>
</organism>
<dbReference type="SUPFAM" id="SSF53955">
    <property type="entry name" value="Lysozyme-like"/>
    <property type="match status" value="1"/>
</dbReference>
<feature type="domain" description="LysM" evidence="2">
    <location>
        <begin position="362"/>
        <end position="405"/>
    </location>
</feature>
<dbReference type="PANTHER" id="PTHR37423">
    <property type="entry name" value="SOLUBLE LYTIC MUREIN TRANSGLYCOSYLASE-RELATED"/>
    <property type="match status" value="1"/>
</dbReference>
<accession>E0USN6</accession>
<dbReference type="SMART" id="SM00257">
    <property type="entry name" value="LysM"/>
    <property type="match status" value="3"/>
</dbReference>
<dbReference type="InterPro" id="IPR008258">
    <property type="entry name" value="Transglycosylase_SLT_dom_1"/>
</dbReference>
<dbReference type="InterPro" id="IPR036779">
    <property type="entry name" value="LysM_dom_sf"/>
</dbReference>
<dbReference type="InterPro" id="IPR018392">
    <property type="entry name" value="LysM"/>
</dbReference>
<dbReference type="CDD" id="cd16894">
    <property type="entry name" value="MltD-like"/>
    <property type="match status" value="1"/>
</dbReference>
<dbReference type="eggNOG" id="COG0741">
    <property type="taxonomic scope" value="Bacteria"/>
</dbReference>
<dbReference type="AlphaFoldDB" id="E0USN6"/>
<dbReference type="InterPro" id="IPR023346">
    <property type="entry name" value="Lysozyme-like_dom_sf"/>
</dbReference>
<dbReference type="CAZy" id="CBM50">
    <property type="family name" value="Carbohydrate-Binding Module Family 50"/>
</dbReference>
<protein>
    <submittedName>
        <fullName evidence="3">Lytic transglycosylase catalytic</fullName>
    </submittedName>
</protein>
<dbReference type="Gene3D" id="3.10.350.10">
    <property type="entry name" value="LysM domain"/>
    <property type="match status" value="2"/>
</dbReference>
<dbReference type="STRING" id="563040.Saut_1151"/>
<dbReference type="CDD" id="cd00118">
    <property type="entry name" value="LysM"/>
    <property type="match status" value="2"/>
</dbReference>
<proteinExistence type="inferred from homology"/>
<dbReference type="HOGENOM" id="CLU_009520_1_0_7"/>
<dbReference type="Gene3D" id="1.10.530.10">
    <property type="match status" value="1"/>
</dbReference>
<dbReference type="PANTHER" id="PTHR37423:SF2">
    <property type="entry name" value="MEMBRANE-BOUND LYTIC MUREIN TRANSGLYCOSYLASE C"/>
    <property type="match status" value="1"/>
</dbReference>
<evidence type="ECO:0000259" key="2">
    <source>
        <dbReference type="PROSITE" id="PS51782"/>
    </source>
</evidence>
<comment type="similarity">
    <text evidence="1">Belongs to the transglycosylase Slt family.</text>
</comment>
<dbReference type="RefSeq" id="WP_013326955.1">
    <property type="nucleotide sequence ID" value="NC_014506.1"/>
</dbReference>
<sequence>MIKYILTLFFPLLLMANLTYESNYNKELALLDSLDIEPSFLYDPIMNKMKARTLSKNKHFFKAMEEAYLFIPAIKSTLSKYNVPQEFLYLAMAESNFHTKAYSRKRAAGLWQFMPATGKLFHLKIDEYVDERRDLIKSTEAAAKYLSALHERFGKWYLAAIAYNCGGGALNKAIRKAKTDDLSVLLDARKHYIPRESRYYIRKIVALALIGSDEQYMLHSEYEYLLNRANAYSIATIKLPRGESLTRLSKLIHIPLKDLKKLNRHLKYDFVPPYSKGYDVYIPYIKLAEYKQKYYKEPMQNFYKVHVVRNGDNLSRIGKKYGVSYKVIKDFNKLRSNRLRIRQKLIIPIAKRSRHQKFKSKYYYMVKRGDSLESIARAHKISIKNIRAQNNIKGSLIRVGERLKLYE</sequence>
<evidence type="ECO:0000313" key="4">
    <source>
        <dbReference type="Proteomes" id="UP000007803"/>
    </source>
</evidence>
<dbReference type="Proteomes" id="UP000007803">
    <property type="component" value="Chromosome"/>
</dbReference>
<feature type="domain" description="LysM" evidence="2">
    <location>
        <begin position="304"/>
        <end position="347"/>
    </location>
</feature>
<dbReference type="SUPFAM" id="SSF54106">
    <property type="entry name" value="LysM domain"/>
    <property type="match status" value="2"/>
</dbReference>
<name>E0USN6_SULAO</name>
<dbReference type="CAZy" id="GH23">
    <property type="family name" value="Glycoside Hydrolase Family 23"/>
</dbReference>
<dbReference type="eggNOG" id="COG1388">
    <property type="taxonomic scope" value="Bacteria"/>
</dbReference>
<dbReference type="EMBL" id="CP002205">
    <property type="protein sequence ID" value="ADN09199.1"/>
    <property type="molecule type" value="Genomic_DNA"/>
</dbReference>
<reference evidence="4" key="1">
    <citation type="journal article" date="2010" name="Stand. Genomic Sci.">
        <title>Complete genome sequence of Sulfurimonas autotrophica type strain (OK10).</title>
        <authorList>
            <person name="Sikorski J."/>
            <person name="Munk C."/>
            <person name="Lapidus A."/>
            <person name="Djao O."/>
            <person name="Lucas S."/>
            <person name="Glavina Del Rio T."/>
            <person name="Nolan M."/>
            <person name="Tice H."/>
            <person name="Han C."/>
            <person name="Cheng J."/>
            <person name="Tapia R."/>
            <person name="Goodwin L."/>
            <person name="Pitluck S."/>
            <person name="Liolios K."/>
            <person name="Ivanova N."/>
            <person name="Mavromatis K."/>
            <person name="Mikhailova N."/>
            <person name="Pati A."/>
            <person name="Sims D."/>
            <person name="Meincke L."/>
            <person name="Brettin T."/>
            <person name="Detter J."/>
            <person name="Chen A."/>
            <person name="Palaniappan K."/>
            <person name="Land M."/>
            <person name="Hauser L."/>
            <person name="Chang Y."/>
            <person name="Jeffries C."/>
            <person name="Rohde M."/>
            <person name="Lang E."/>
            <person name="Spring S."/>
            <person name="Goker M."/>
            <person name="Woyke T."/>
            <person name="Bristow J."/>
            <person name="Eisen J."/>
            <person name="Markowitz V."/>
            <person name="Hugenholtz P."/>
            <person name="Kyrpides N."/>
            <person name="Klenk H."/>
        </authorList>
    </citation>
    <scope>NUCLEOTIDE SEQUENCE [LARGE SCALE GENOMIC DNA]</scope>
    <source>
        <strain evidence="4">ATCC BAA-671 / DSM 16294 / JCM 11897 / OK10</strain>
    </source>
</reference>
<evidence type="ECO:0000313" key="3">
    <source>
        <dbReference type="EMBL" id="ADN09199.1"/>
    </source>
</evidence>